<sequence length="652" mass="70824">MAFQSDMREVLRNNWEHTILNSIDTDYVFYPPQTQLQLPQQTPSYPKNPDAELPALPNELLLMIGSKLDYKDLNALLRSSKQMFYLFNQELYKATAKDFGNFTLHWACKHNIPTVATRMLELGVSAEMGMPRPPPDPKRIRGLSTNKYCDFNPSTYTLSPLLAAIQAEAIDVVTVLLKHGVAIELKEDEQSTGNANGHGHGHGHHHGVPRDSNGPRNPGCSPLDCAAKKGCVPIVQLLLDLGASFSPPHPQGETPLHTAIAANNLDVARLLLQSGAPVNATSTANKTPLHLATTSEAAALLIEHNADVNHRDMYGLVPLAIALNNKDLAWTQTLLDGGAHPDHKAGDNASPLFQVTGPRPFPQPYPNGTHYNPAPPKETPQQLKAINRSLAELLLKAGCPISATDNNGSTALHKAAENGDELTAELLLQHGAVATSKNRKGLTPLHLAADGGETPMIRLLLERGADVNAANYYRSTPLHRLTSVPKRKLRSIGQPQQFSEAMQVLLDKGADINRRDRIGQTPLMKASYHGYWNFVDIMCKRPEVELGIKDRKGKTAAALSKDSGPEARELGRRTEEELRALMAPQQVHLPQIMGAQGIMPQGIMNQGIMNQGHMAQGMMGGPGSNGYKGTAMGYQGLDMDRSAWGGDAGGWV</sequence>
<proteinExistence type="predicted"/>
<dbReference type="InterPro" id="IPR036770">
    <property type="entry name" value="Ankyrin_rpt-contain_sf"/>
</dbReference>
<dbReference type="PRINTS" id="PR01415">
    <property type="entry name" value="ANKYRIN"/>
</dbReference>
<dbReference type="Pfam" id="PF13857">
    <property type="entry name" value="Ank_5"/>
    <property type="match status" value="1"/>
</dbReference>
<dbReference type="Proteomes" id="UP000018144">
    <property type="component" value="Unassembled WGS sequence"/>
</dbReference>
<accession>U4L8H9</accession>
<dbReference type="OMA" id="AGQANIC"/>
<evidence type="ECO:0000313" key="5">
    <source>
        <dbReference type="EMBL" id="CCX14973.1"/>
    </source>
</evidence>
<dbReference type="EMBL" id="HF935222">
    <property type="protein sequence ID" value="CCX04976.1"/>
    <property type="molecule type" value="Genomic_DNA"/>
</dbReference>
<dbReference type="CDD" id="cd09917">
    <property type="entry name" value="F-box_SF"/>
    <property type="match status" value="1"/>
</dbReference>
<dbReference type="STRING" id="1076935.U4L8H9"/>
<evidence type="ECO:0000256" key="1">
    <source>
        <dbReference type="PROSITE-ProRule" id="PRU00023"/>
    </source>
</evidence>
<dbReference type="PROSITE" id="PS50297">
    <property type="entry name" value="ANK_REP_REGION"/>
    <property type="match status" value="4"/>
</dbReference>
<dbReference type="SMART" id="SM00248">
    <property type="entry name" value="ANK"/>
    <property type="match status" value="10"/>
</dbReference>
<dbReference type="EMBL" id="HF936105">
    <property type="protein sequence ID" value="CCX14973.1"/>
    <property type="molecule type" value="Genomic_DNA"/>
</dbReference>
<keyword evidence="1" id="KW-0040">ANK repeat</keyword>
<feature type="region of interest" description="Disordered" evidence="2">
    <location>
        <begin position="189"/>
        <end position="216"/>
    </location>
</feature>
<dbReference type="Gene3D" id="1.25.40.20">
    <property type="entry name" value="Ankyrin repeat-containing domain"/>
    <property type="match status" value="5"/>
</dbReference>
<dbReference type="eggNOG" id="KOG4177">
    <property type="taxonomic scope" value="Eukaryota"/>
</dbReference>
<evidence type="ECO:0000259" key="3">
    <source>
        <dbReference type="PROSITE" id="PS50181"/>
    </source>
</evidence>
<dbReference type="PANTHER" id="PTHR24118:SF99">
    <property type="entry name" value="POTE ANKYRIN DOMAIN FAMILY MEMBER 3C-RELATED"/>
    <property type="match status" value="1"/>
</dbReference>
<feature type="repeat" description="ANK" evidence="1">
    <location>
        <begin position="407"/>
        <end position="439"/>
    </location>
</feature>
<feature type="repeat" description="ANK" evidence="1">
    <location>
        <begin position="218"/>
        <end position="250"/>
    </location>
</feature>
<keyword evidence="6" id="KW-1185">Reference proteome</keyword>
<evidence type="ECO:0000256" key="2">
    <source>
        <dbReference type="SAM" id="MobiDB-lite"/>
    </source>
</evidence>
<feature type="domain" description="F-box" evidence="3">
    <location>
        <begin position="50"/>
        <end position="95"/>
    </location>
</feature>
<name>U4L8H9_PYROM</name>
<dbReference type="Pfam" id="PF12796">
    <property type="entry name" value="Ank_2"/>
    <property type="match status" value="2"/>
</dbReference>
<protein>
    <submittedName>
        <fullName evidence="5">Similar to Ankyrin-3 acc. no. Q12955</fullName>
    </submittedName>
</protein>
<dbReference type="OrthoDB" id="20872at2759"/>
<organism evidence="5 6">
    <name type="scientific">Pyronema omphalodes (strain CBS 100304)</name>
    <name type="common">Pyronema confluens</name>
    <dbReference type="NCBI Taxonomy" id="1076935"/>
    <lineage>
        <taxon>Eukaryota</taxon>
        <taxon>Fungi</taxon>
        <taxon>Dikarya</taxon>
        <taxon>Ascomycota</taxon>
        <taxon>Pezizomycotina</taxon>
        <taxon>Pezizomycetes</taxon>
        <taxon>Pezizales</taxon>
        <taxon>Pyronemataceae</taxon>
        <taxon>Pyronema</taxon>
    </lineage>
</organism>
<reference evidence="5 6" key="1">
    <citation type="journal article" date="2013" name="PLoS Genet.">
        <title>The genome and development-dependent transcriptomes of Pyronema confluens: a window into fungal evolution.</title>
        <authorList>
            <person name="Traeger S."/>
            <person name="Altegoer F."/>
            <person name="Freitag M."/>
            <person name="Gabaldon T."/>
            <person name="Kempken F."/>
            <person name="Kumar A."/>
            <person name="Marcet-Houben M."/>
            <person name="Poggeler S."/>
            <person name="Stajich J.E."/>
            <person name="Nowrousian M."/>
        </authorList>
    </citation>
    <scope>NUCLEOTIDE SEQUENCE [LARGE SCALE GENOMIC DNA]</scope>
    <source>
        <strain evidence="6">CBS 100304</strain>
        <strain evidence="5">CBS100304</strain>
        <tissue evidence="5">Vegetative mycelium</tissue>
    </source>
</reference>
<feature type="repeat" description="ANK" evidence="1">
    <location>
        <begin position="440"/>
        <end position="472"/>
    </location>
</feature>
<dbReference type="PANTHER" id="PTHR24118">
    <property type="entry name" value="POTE ANKYRIN DOMAIN"/>
    <property type="match status" value="1"/>
</dbReference>
<dbReference type="PROSITE" id="PS50088">
    <property type="entry name" value="ANK_REPEAT"/>
    <property type="match status" value="4"/>
</dbReference>
<dbReference type="AlphaFoldDB" id="U4L8H9"/>
<evidence type="ECO:0000313" key="6">
    <source>
        <dbReference type="Proteomes" id="UP000018144"/>
    </source>
</evidence>
<feature type="repeat" description="ANK" evidence="1">
    <location>
        <begin position="251"/>
        <end position="283"/>
    </location>
</feature>
<dbReference type="Pfam" id="PF00023">
    <property type="entry name" value="Ank"/>
    <property type="match status" value="1"/>
</dbReference>
<dbReference type="InterPro" id="IPR001810">
    <property type="entry name" value="F-box_dom"/>
</dbReference>
<dbReference type="InterPro" id="IPR002110">
    <property type="entry name" value="Ankyrin_rpt"/>
</dbReference>
<dbReference type="SUPFAM" id="SSF48403">
    <property type="entry name" value="Ankyrin repeat"/>
    <property type="match status" value="3"/>
</dbReference>
<dbReference type="PROSITE" id="PS50181">
    <property type="entry name" value="FBOX"/>
    <property type="match status" value="1"/>
</dbReference>
<evidence type="ECO:0000313" key="4">
    <source>
        <dbReference type="EMBL" id="CCX04976.1"/>
    </source>
</evidence>
<gene>
    <name evidence="5" type="ORF">PCON_01199</name>
    <name evidence="4" type="ORF">PCON_04139</name>
</gene>